<comment type="caution">
    <text evidence="1">The sequence shown here is derived from an EMBL/GenBank/DDBJ whole genome shotgun (WGS) entry which is preliminary data.</text>
</comment>
<dbReference type="OrthoDB" id="10354856at2759"/>
<keyword evidence="2" id="KW-1185">Reference proteome</keyword>
<organism evidence="1 2">
    <name type="scientific">Wickerhamomyces pijperi</name>
    <name type="common">Yeast</name>
    <name type="synonym">Pichia pijperi</name>
    <dbReference type="NCBI Taxonomy" id="599730"/>
    <lineage>
        <taxon>Eukaryota</taxon>
        <taxon>Fungi</taxon>
        <taxon>Dikarya</taxon>
        <taxon>Ascomycota</taxon>
        <taxon>Saccharomycotina</taxon>
        <taxon>Saccharomycetes</taxon>
        <taxon>Phaffomycetales</taxon>
        <taxon>Wickerhamomycetaceae</taxon>
        <taxon>Wickerhamomyces</taxon>
    </lineage>
</organism>
<dbReference type="AlphaFoldDB" id="A0A9P8TPH0"/>
<proteinExistence type="predicted"/>
<evidence type="ECO:0000313" key="1">
    <source>
        <dbReference type="EMBL" id="KAH3685851.1"/>
    </source>
</evidence>
<evidence type="ECO:0000313" key="2">
    <source>
        <dbReference type="Proteomes" id="UP000774326"/>
    </source>
</evidence>
<name>A0A9P8TPH0_WICPI</name>
<dbReference type="EMBL" id="JAEUBG010001748">
    <property type="protein sequence ID" value="KAH3685851.1"/>
    <property type="molecule type" value="Genomic_DNA"/>
</dbReference>
<sequence length="141" mass="15097">MSDWSSTLMKRPDLMGEWMAAMILAALCSGEMQIAMSLALTASFPAKALPTVSRAFSVATMPGCTETTLMCGNSSLSFLAIKLRAALEAPYAPDGNGRWLWMDPPIVDTNVGDEVVEPHVSSGGGHRVKRFGDTCVEDQDV</sequence>
<dbReference type="Proteomes" id="UP000774326">
    <property type="component" value="Unassembled WGS sequence"/>
</dbReference>
<reference evidence="1" key="1">
    <citation type="journal article" date="2021" name="Open Biol.">
        <title>Shared evolutionary footprints suggest mitochondrial oxidative damage underlies multiple complex I losses in fungi.</title>
        <authorList>
            <person name="Schikora-Tamarit M.A."/>
            <person name="Marcet-Houben M."/>
            <person name="Nosek J."/>
            <person name="Gabaldon T."/>
        </authorList>
    </citation>
    <scope>NUCLEOTIDE SEQUENCE</scope>
    <source>
        <strain evidence="1">CBS2887</strain>
    </source>
</reference>
<accession>A0A9P8TPH0</accession>
<gene>
    <name evidence="1" type="ORF">WICPIJ_003177</name>
</gene>
<reference evidence="1" key="2">
    <citation type="submission" date="2021-01" db="EMBL/GenBank/DDBJ databases">
        <authorList>
            <person name="Schikora-Tamarit M.A."/>
        </authorList>
    </citation>
    <scope>NUCLEOTIDE SEQUENCE</scope>
    <source>
        <strain evidence="1">CBS2887</strain>
    </source>
</reference>
<protein>
    <submittedName>
        <fullName evidence="1">Uncharacterized protein</fullName>
    </submittedName>
</protein>